<accession>A0ABN8HKS3</accession>
<dbReference type="SUPFAM" id="SSF56112">
    <property type="entry name" value="Protein kinase-like (PK-like)"/>
    <property type="match status" value="1"/>
</dbReference>
<dbReference type="Pfam" id="PF01636">
    <property type="entry name" value="APH"/>
    <property type="match status" value="1"/>
</dbReference>
<protein>
    <submittedName>
        <fullName evidence="2">Aminoglycoside phosphotransferase</fullName>
    </submittedName>
</protein>
<keyword evidence="3" id="KW-1185">Reference proteome</keyword>
<dbReference type="SMART" id="SM00587">
    <property type="entry name" value="CHK"/>
    <property type="match status" value="1"/>
</dbReference>
<dbReference type="PANTHER" id="PTHR11012:SF30">
    <property type="entry name" value="PROTEIN KINASE-LIKE DOMAIN-CONTAINING"/>
    <property type="match status" value="1"/>
</dbReference>
<dbReference type="RefSeq" id="WP_305732955.1">
    <property type="nucleotide sequence ID" value="NZ_OW150024.1"/>
</dbReference>
<feature type="domain" description="CHK kinase-like" evidence="1">
    <location>
        <begin position="120"/>
        <end position="300"/>
    </location>
</feature>
<proteinExistence type="predicted"/>
<dbReference type="InterPro" id="IPR002575">
    <property type="entry name" value="Aminoglycoside_PTrfase"/>
</dbReference>
<dbReference type="EMBL" id="OW150024">
    <property type="protein sequence ID" value="CAH2032181.1"/>
    <property type="molecule type" value="Genomic_DNA"/>
</dbReference>
<dbReference type="InterPro" id="IPR011009">
    <property type="entry name" value="Kinase-like_dom_sf"/>
</dbReference>
<reference evidence="2 3" key="1">
    <citation type="submission" date="2022-03" db="EMBL/GenBank/DDBJ databases">
        <authorList>
            <person name="Koch H."/>
        </authorList>
    </citation>
    <scope>NUCLEOTIDE SEQUENCE [LARGE SCALE GENOMIC DNA]</scope>
    <source>
        <strain evidence="2 3">G1</strain>
    </source>
</reference>
<sequence length="359" mass="39728">MPSDNDTILVKDHRLLTKDWAQAVLRLHDAGAVVRAVETVAVHIGTTTRVRLAIDHDSRHVARKWFVKLPSRNWRARLITALPRLLQTEARFYQQLAAQVPLTIPLCLAARSRWGNGTILVLADVTEQGSRAGTAGDTLDIPQVSAAVGQLARFHARFWQDATVTTSYPWLADSVRQLEDLLGSALAVPLMRRGLSKAGGLIPEELHGPALRYAHNRRKAMAFLNDAPQTVTHHDCHPGNLFWQKDGSAGFLDWQLVRLGEGIGDIAYLLTTTLAPELRRQHEAALLAQYAETVRAQGVRGLSDDLMTRYRAHCCYTFEAMVVTLAIGGMMELDSNLELIRRTAIAVKDLDCFAALPLA</sequence>
<dbReference type="Proteomes" id="UP001295463">
    <property type="component" value="Chromosome"/>
</dbReference>
<name>A0ABN8HKS3_9BACT</name>
<gene>
    <name evidence="2" type="ORF">GEAMG1_2345</name>
</gene>
<dbReference type="Gene3D" id="3.90.1200.10">
    <property type="match status" value="1"/>
</dbReference>
<evidence type="ECO:0000313" key="3">
    <source>
        <dbReference type="Proteomes" id="UP001295463"/>
    </source>
</evidence>
<evidence type="ECO:0000259" key="1">
    <source>
        <dbReference type="SMART" id="SM00587"/>
    </source>
</evidence>
<dbReference type="PANTHER" id="PTHR11012">
    <property type="entry name" value="PROTEIN KINASE-LIKE DOMAIN-CONTAINING"/>
    <property type="match status" value="1"/>
</dbReference>
<organism evidence="2 3">
    <name type="scientific">Trichlorobacter ammonificans</name>
    <dbReference type="NCBI Taxonomy" id="2916410"/>
    <lineage>
        <taxon>Bacteria</taxon>
        <taxon>Pseudomonadati</taxon>
        <taxon>Thermodesulfobacteriota</taxon>
        <taxon>Desulfuromonadia</taxon>
        <taxon>Geobacterales</taxon>
        <taxon>Geobacteraceae</taxon>
        <taxon>Trichlorobacter</taxon>
    </lineage>
</organism>
<evidence type="ECO:0000313" key="2">
    <source>
        <dbReference type="EMBL" id="CAH2032181.1"/>
    </source>
</evidence>
<dbReference type="InterPro" id="IPR015897">
    <property type="entry name" value="CHK_kinase-like"/>
</dbReference>